<sequence>MSNKNIEQMKKLIEEKKMKNKDQSSSNEKPSQKIGSSHKAIKSKRKGGFFDK</sequence>
<evidence type="ECO:0000313" key="3">
    <source>
        <dbReference type="Proteomes" id="UP000294902"/>
    </source>
</evidence>
<evidence type="ECO:0000313" key="2">
    <source>
        <dbReference type="EMBL" id="TCT16267.1"/>
    </source>
</evidence>
<proteinExistence type="predicted"/>
<evidence type="ECO:0000256" key="1">
    <source>
        <dbReference type="SAM" id="MobiDB-lite"/>
    </source>
</evidence>
<organism evidence="2 3">
    <name type="scientific">Natranaerovirga pectinivora</name>
    <dbReference type="NCBI Taxonomy" id="682400"/>
    <lineage>
        <taxon>Bacteria</taxon>
        <taxon>Bacillati</taxon>
        <taxon>Bacillota</taxon>
        <taxon>Clostridia</taxon>
        <taxon>Lachnospirales</taxon>
        <taxon>Natranaerovirgaceae</taxon>
        <taxon>Natranaerovirga</taxon>
    </lineage>
</organism>
<feature type="compositionally biased region" description="Basic residues" evidence="1">
    <location>
        <begin position="39"/>
        <end position="52"/>
    </location>
</feature>
<reference evidence="2 3" key="1">
    <citation type="submission" date="2019-03" db="EMBL/GenBank/DDBJ databases">
        <title>Genomic Encyclopedia of Type Strains, Phase IV (KMG-IV): sequencing the most valuable type-strain genomes for metagenomic binning, comparative biology and taxonomic classification.</title>
        <authorList>
            <person name="Goeker M."/>
        </authorList>
    </citation>
    <scope>NUCLEOTIDE SEQUENCE [LARGE SCALE GENOMIC DNA]</scope>
    <source>
        <strain evidence="2 3">DSM 24629</strain>
    </source>
</reference>
<feature type="compositionally biased region" description="Polar residues" evidence="1">
    <location>
        <begin position="23"/>
        <end position="35"/>
    </location>
</feature>
<dbReference type="EMBL" id="SMAL01000002">
    <property type="protein sequence ID" value="TCT16267.1"/>
    <property type="molecule type" value="Genomic_DNA"/>
</dbReference>
<keyword evidence="3" id="KW-1185">Reference proteome</keyword>
<dbReference type="RefSeq" id="WP_165878470.1">
    <property type="nucleotide sequence ID" value="NZ_SMAL01000002.1"/>
</dbReference>
<accession>A0A4V2V0I4</accession>
<feature type="compositionally biased region" description="Basic and acidic residues" evidence="1">
    <location>
        <begin position="7"/>
        <end position="22"/>
    </location>
</feature>
<comment type="caution">
    <text evidence="2">The sequence shown here is derived from an EMBL/GenBank/DDBJ whole genome shotgun (WGS) entry which is preliminary data.</text>
</comment>
<name>A0A4V2V0I4_9FIRM</name>
<dbReference type="Proteomes" id="UP000294902">
    <property type="component" value="Unassembled WGS sequence"/>
</dbReference>
<feature type="region of interest" description="Disordered" evidence="1">
    <location>
        <begin position="1"/>
        <end position="52"/>
    </location>
</feature>
<protein>
    <submittedName>
        <fullName evidence="2">Uncharacterized protein</fullName>
    </submittedName>
</protein>
<dbReference type="AlphaFoldDB" id="A0A4V2V0I4"/>
<gene>
    <name evidence="2" type="ORF">EDC18_102284</name>
</gene>